<protein>
    <submittedName>
        <fullName evidence="2">Uncharacterized protein</fullName>
    </submittedName>
</protein>
<evidence type="ECO:0000313" key="3">
    <source>
        <dbReference type="Proteomes" id="UP000886998"/>
    </source>
</evidence>
<proteinExistence type="predicted"/>
<dbReference type="OrthoDB" id="10511883at2759"/>
<evidence type="ECO:0000256" key="1">
    <source>
        <dbReference type="SAM" id="MobiDB-lite"/>
    </source>
</evidence>
<accession>A0A8X6YAK4</accession>
<gene>
    <name evidence="2" type="ORF">TNIN_99661</name>
</gene>
<sequence>MNNEPGKGIAKKRSHDIHHVTSAKKTESITAMPCCNVECNILLPYCIFKAWSKAATVKNGSSGFSAAGIYSYNRQAIHAFAIYDSASNDTALAFTSGICDKPSPADPVAMDDHYRLPPPAQNTGFPV</sequence>
<keyword evidence="3" id="KW-1185">Reference proteome</keyword>
<dbReference type="EMBL" id="BMAV01016462">
    <property type="protein sequence ID" value="GFY67217.1"/>
    <property type="molecule type" value="Genomic_DNA"/>
</dbReference>
<organism evidence="2 3">
    <name type="scientific">Trichonephila inaurata madagascariensis</name>
    <dbReference type="NCBI Taxonomy" id="2747483"/>
    <lineage>
        <taxon>Eukaryota</taxon>
        <taxon>Metazoa</taxon>
        <taxon>Ecdysozoa</taxon>
        <taxon>Arthropoda</taxon>
        <taxon>Chelicerata</taxon>
        <taxon>Arachnida</taxon>
        <taxon>Araneae</taxon>
        <taxon>Araneomorphae</taxon>
        <taxon>Entelegynae</taxon>
        <taxon>Araneoidea</taxon>
        <taxon>Nephilidae</taxon>
        <taxon>Trichonephila</taxon>
        <taxon>Trichonephila inaurata</taxon>
    </lineage>
</organism>
<dbReference type="AlphaFoldDB" id="A0A8X6YAK4"/>
<reference evidence="2" key="1">
    <citation type="submission" date="2020-08" db="EMBL/GenBank/DDBJ databases">
        <title>Multicomponent nature underlies the extraordinary mechanical properties of spider dragline silk.</title>
        <authorList>
            <person name="Kono N."/>
            <person name="Nakamura H."/>
            <person name="Mori M."/>
            <person name="Yoshida Y."/>
            <person name="Ohtoshi R."/>
            <person name="Malay A.D."/>
            <person name="Moran D.A.P."/>
            <person name="Tomita M."/>
            <person name="Numata K."/>
            <person name="Arakawa K."/>
        </authorList>
    </citation>
    <scope>NUCLEOTIDE SEQUENCE</scope>
</reference>
<comment type="caution">
    <text evidence="2">The sequence shown here is derived from an EMBL/GenBank/DDBJ whole genome shotgun (WGS) entry which is preliminary data.</text>
</comment>
<dbReference type="Proteomes" id="UP000886998">
    <property type="component" value="Unassembled WGS sequence"/>
</dbReference>
<feature type="region of interest" description="Disordered" evidence="1">
    <location>
        <begin position="1"/>
        <end position="22"/>
    </location>
</feature>
<name>A0A8X6YAK4_9ARAC</name>
<evidence type="ECO:0000313" key="2">
    <source>
        <dbReference type="EMBL" id="GFY67217.1"/>
    </source>
</evidence>